<evidence type="ECO:0000313" key="1">
    <source>
        <dbReference type="EMBL" id="CEK93831.1"/>
    </source>
</evidence>
<reference evidence="1" key="1">
    <citation type="submission" date="2014-12" db="EMBL/GenBank/DDBJ databases">
        <title>Insight into the proteome of Arion vulgaris.</title>
        <authorList>
            <person name="Aradska J."/>
            <person name="Bulat T."/>
            <person name="Smidak R."/>
            <person name="Sarate P."/>
            <person name="Gangsoo J."/>
            <person name="Sialana F."/>
            <person name="Bilban M."/>
            <person name="Lubec G."/>
        </authorList>
    </citation>
    <scope>NUCLEOTIDE SEQUENCE</scope>
    <source>
        <tissue evidence="1">Skin</tissue>
    </source>
</reference>
<gene>
    <name evidence="1" type="primary">ORF197481</name>
</gene>
<sequence length="81" mass="9627">MCSHKRTDRFFHQFVFICPKFFEPEIKVFPDKRYLTALMCTTNRKAFVLLTDTNLQFKTSKTITMSAGFKSIHIRTTINWT</sequence>
<protein>
    <submittedName>
        <fullName evidence="1">Uncharacterized protein</fullName>
    </submittedName>
</protein>
<accession>A0A0B7BNA5</accession>
<organism evidence="1">
    <name type="scientific">Arion vulgaris</name>
    <dbReference type="NCBI Taxonomy" id="1028688"/>
    <lineage>
        <taxon>Eukaryota</taxon>
        <taxon>Metazoa</taxon>
        <taxon>Spiralia</taxon>
        <taxon>Lophotrochozoa</taxon>
        <taxon>Mollusca</taxon>
        <taxon>Gastropoda</taxon>
        <taxon>Heterobranchia</taxon>
        <taxon>Euthyneura</taxon>
        <taxon>Panpulmonata</taxon>
        <taxon>Eupulmonata</taxon>
        <taxon>Stylommatophora</taxon>
        <taxon>Helicina</taxon>
        <taxon>Arionoidea</taxon>
        <taxon>Arionidae</taxon>
        <taxon>Arion</taxon>
    </lineage>
</organism>
<name>A0A0B7BNA5_9EUPU</name>
<dbReference type="EMBL" id="HACG01046966">
    <property type="protein sequence ID" value="CEK93831.1"/>
    <property type="molecule type" value="Transcribed_RNA"/>
</dbReference>
<proteinExistence type="predicted"/>
<dbReference type="AlphaFoldDB" id="A0A0B7BNA5"/>